<evidence type="ECO:0000256" key="1">
    <source>
        <dbReference type="ARBA" id="ARBA00010139"/>
    </source>
</evidence>
<dbReference type="RefSeq" id="XP_018736756.1">
    <property type="nucleotide sequence ID" value="XM_018882373.1"/>
</dbReference>
<evidence type="ECO:0000256" key="3">
    <source>
        <dbReference type="ARBA" id="ARBA00022827"/>
    </source>
</evidence>
<dbReference type="GO" id="GO:0004499">
    <property type="term" value="F:N,N-dimethylaniline monooxygenase activity"/>
    <property type="evidence" value="ECO:0007669"/>
    <property type="project" value="InterPro"/>
</dbReference>
<dbReference type="PANTHER" id="PTHR42877">
    <property type="entry name" value="L-ORNITHINE N(5)-MONOOXYGENASE-RELATED"/>
    <property type="match status" value="1"/>
</dbReference>
<dbReference type="OrthoDB" id="74360at2759"/>
<keyword evidence="6" id="KW-1185">Reference proteome</keyword>
<comment type="similarity">
    <text evidence="1">Belongs to the FAD-binding monooxygenase family.</text>
</comment>
<dbReference type="PANTHER" id="PTHR42877:SF6">
    <property type="entry name" value="MONOOXYGENASE, PUTATIVE (AFU_ORTHOLOGUE AFUA_3G15050)-RELATED"/>
    <property type="match status" value="1"/>
</dbReference>
<evidence type="ECO:0000256" key="2">
    <source>
        <dbReference type="ARBA" id="ARBA00022630"/>
    </source>
</evidence>
<reference evidence="5 6" key="1">
    <citation type="submission" date="2016-02" db="EMBL/GenBank/DDBJ databases">
        <title>Complete genome sequence and transcriptome regulation of the pentose utilising yeast Sugiyamaella lignohabitans.</title>
        <authorList>
            <person name="Bellasio M."/>
            <person name="Peymann A."/>
            <person name="Valli M."/>
            <person name="Sipitzky M."/>
            <person name="Graf A."/>
            <person name="Sauer M."/>
            <person name="Marx H."/>
            <person name="Mattanovich D."/>
        </authorList>
    </citation>
    <scope>NUCLEOTIDE SEQUENCE [LARGE SCALE GENOMIC DNA]</scope>
    <source>
        <strain evidence="5 6">CBS 10342</strain>
    </source>
</reference>
<dbReference type="GO" id="GO:0050660">
    <property type="term" value="F:flavin adenine dinucleotide binding"/>
    <property type="evidence" value="ECO:0007669"/>
    <property type="project" value="InterPro"/>
</dbReference>
<evidence type="ECO:0000256" key="4">
    <source>
        <dbReference type="ARBA" id="ARBA00023002"/>
    </source>
</evidence>
<evidence type="ECO:0008006" key="7">
    <source>
        <dbReference type="Google" id="ProtNLM"/>
    </source>
</evidence>
<dbReference type="SUPFAM" id="SSF51905">
    <property type="entry name" value="FAD/NAD(P)-binding domain"/>
    <property type="match status" value="3"/>
</dbReference>
<proteinExistence type="inferred from homology"/>
<name>A0A167ENF6_9ASCO</name>
<dbReference type="InterPro" id="IPR051209">
    <property type="entry name" value="FAD-bind_Monooxygenase_sf"/>
</dbReference>
<dbReference type="InterPro" id="IPR020946">
    <property type="entry name" value="Flavin_mOase-like"/>
</dbReference>
<keyword evidence="3" id="KW-0274">FAD</keyword>
<gene>
    <name evidence="5" type="ORF">AWJ20_5244</name>
</gene>
<evidence type="ECO:0000313" key="5">
    <source>
        <dbReference type="EMBL" id="ANB14279.1"/>
    </source>
</evidence>
<organism evidence="5 6">
    <name type="scientific">Sugiyamaella lignohabitans</name>
    <dbReference type="NCBI Taxonomy" id="796027"/>
    <lineage>
        <taxon>Eukaryota</taxon>
        <taxon>Fungi</taxon>
        <taxon>Dikarya</taxon>
        <taxon>Ascomycota</taxon>
        <taxon>Saccharomycotina</taxon>
        <taxon>Dipodascomycetes</taxon>
        <taxon>Dipodascales</taxon>
        <taxon>Trichomonascaceae</taxon>
        <taxon>Sugiyamaella</taxon>
    </lineage>
</organism>
<dbReference type="GO" id="GO:0050661">
    <property type="term" value="F:NADP binding"/>
    <property type="evidence" value="ECO:0007669"/>
    <property type="project" value="InterPro"/>
</dbReference>
<sequence>MTRSEFKLEDHPLDEYPQIEVIVIGAGISGITAGILLPRKVPNIKLEIFEKNADVGGVWEVNKYLGVRCDVPAHAYQYSFESNPGWTEYYAKGEEISQYWKRAAEKYDAYKYITFNTKVIRSEFNENQGKWNVTLQDINTGNIYERQAHILILATGYFDSWKLPDYPGLGEYEGHLRHTSNWDPSFDPKDKSVAVIGNGASGIQVLPQLQRLASHVDHYVRNPTWIGSQFGGENIPENLVFSPDQIALFKSDPVAYYKYRKTLENSHSQQFAAVIKGSKANETAKEKYTELMKARLGKASEEILPKILPSFSPGCRRLTPGPGYLEALGQDNVTVISTGIERFTKKGIKTIDGTEREVDAIICATGADTSFAPQFPIVAGEVDLSKDWRAGGNPGFPDTYLGIAVPKVPNFLFIHSNSTGYGGTLIRTVETQITYAAQFIRKVSQQGIKSIVPSQEATDDFREYSDAFFKQTVLLDGCSSWYNGGIPGGRIHGLWPGSNSQSAYLRLNPRWEDFEYKYHNQSGNRFGFLGNGWTTLDKGDESDLTPYLHVQGTVDLATIHEHWNSIFPGNVVK</sequence>
<dbReference type="PRINTS" id="PR00368">
    <property type="entry name" value="FADPNR"/>
</dbReference>
<dbReference type="Gene3D" id="3.50.50.60">
    <property type="entry name" value="FAD/NAD(P)-binding domain"/>
    <property type="match status" value="3"/>
</dbReference>
<keyword evidence="2" id="KW-0285">Flavoprotein</keyword>
<dbReference type="EMBL" id="CP014502">
    <property type="protein sequence ID" value="ANB14279.1"/>
    <property type="molecule type" value="Genomic_DNA"/>
</dbReference>
<dbReference type="PRINTS" id="PR00469">
    <property type="entry name" value="PNDRDTASEII"/>
</dbReference>
<protein>
    <recommendedName>
        <fullName evidence="7">Fmo1p</fullName>
    </recommendedName>
</protein>
<dbReference type="AlphaFoldDB" id="A0A167ENF6"/>
<accession>A0A167ENF6</accession>
<evidence type="ECO:0000313" key="6">
    <source>
        <dbReference type="Proteomes" id="UP000189580"/>
    </source>
</evidence>
<dbReference type="Pfam" id="PF00743">
    <property type="entry name" value="FMO-like"/>
    <property type="match status" value="1"/>
</dbReference>
<dbReference type="KEGG" id="slb:AWJ20_5244"/>
<dbReference type="InterPro" id="IPR036188">
    <property type="entry name" value="FAD/NAD-bd_sf"/>
</dbReference>
<dbReference type="GeneID" id="30037465"/>
<dbReference type="Proteomes" id="UP000189580">
    <property type="component" value="Chromosome d"/>
</dbReference>
<keyword evidence="4" id="KW-0560">Oxidoreductase</keyword>